<name>B3RSA4_TRIAD</name>
<dbReference type="RefSeq" id="XP_002110477.1">
    <property type="nucleotide sequence ID" value="XM_002110441.1"/>
</dbReference>
<evidence type="ECO:0000256" key="1">
    <source>
        <dbReference type="ARBA" id="ARBA00004308"/>
    </source>
</evidence>
<reference evidence="10 11" key="1">
    <citation type="journal article" date="2008" name="Nature">
        <title>The Trichoplax genome and the nature of placozoans.</title>
        <authorList>
            <person name="Srivastava M."/>
            <person name="Begovic E."/>
            <person name="Chapman J."/>
            <person name="Putnam N.H."/>
            <person name="Hellsten U."/>
            <person name="Kawashima T."/>
            <person name="Kuo A."/>
            <person name="Mitros T."/>
            <person name="Salamov A."/>
            <person name="Carpenter M.L."/>
            <person name="Signorovitch A.Y."/>
            <person name="Moreno M.A."/>
            <person name="Kamm K."/>
            <person name="Grimwood J."/>
            <person name="Schmutz J."/>
            <person name="Shapiro H."/>
            <person name="Grigoriev I.V."/>
            <person name="Buss L.W."/>
            <person name="Schierwater B."/>
            <person name="Dellaporta S.L."/>
            <person name="Rokhsar D.S."/>
        </authorList>
    </citation>
    <scope>NUCLEOTIDE SEQUENCE [LARGE SCALE GENOMIC DNA]</scope>
    <source>
        <strain evidence="10 11">Grell-BS-1999</strain>
    </source>
</reference>
<dbReference type="SUPFAM" id="SSF56854">
    <property type="entry name" value="Bcl-2 inhibitors of programmed cell death"/>
    <property type="match status" value="1"/>
</dbReference>
<dbReference type="InterPro" id="IPR026298">
    <property type="entry name" value="Bcl-2_fam"/>
</dbReference>
<dbReference type="InterPro" id="IPR036834">
    <property type="entry name" value="Bcl-2-like_sf"/>
</dbReference>
<evidence type="ECO:0000256" key="4">
    <source>
        <dbReference type="ARBA" id="ARBA00022703"/>
    </source>
</evidence>
<keyword evidence="4" id="KW-0053">Apoptosis</keyword>
<evidence type="ECO:0000313" key="10">
    <source>
        <dbReference type="EMBL" id="EDV26481.1"/>
    </source>
</evidence>
<dbReference type="Proteomes" id="UP000009022">
    <property type="component" value="Unassembled WGS sequence"/>
</dbReference>
<feature type="transmembrane region" description="Helical" evidence="7">
    <location>
        <begin position="193"/>
        <end position="212"/>
    </location>
</feature>
<organism evidence="11">
    <name type="scientific">Trichoplax adhaerens</name>
    <name type="common">Trichoplax reptans</name>
    <dbReference type="NCBI Taxonomy" id="10228"/>
    <lineage>
        <taxon>Eukaryota</taxon>
        <taxon>Metazoa</taxon>
        <taxon>Placozoa</taxon>
        <taxon>Uniplacotomia</taxon>
        <taxon>Trichoplacea</taxon>
        <taxon>Trichoplacidae</taxon>
        <taxon>Trichoplax</taxon>
    </lineage>
</organism>
<dbReference type="Pfam" id="PF00452">
    <property type="entry name" value="Bcl-2"/>
    <property type="match status" value="1"/>
</dbReference>
<dbReference type="CDD" id="cd06845">
    <property type="entry name" value="Bcl-2_like"/>
    <property type="match status" value="1"/>
</dbReference>
<keyword evidence="5 7" id="KW-1133">Transmembrane helix</keyword>
<comment type="subcellular location">
    <subcellularLocation>
        <location evidence="1">Endomembrane system</location>
    </subcellularLocation>
</comment>
<dbReference type="InParanoid" id="B3RSA4"/>
<dbReference type="InterPro" id="IPR002475">
    <property type="entry name" value="Bcl2-like"/>
</dbReference>
<dbReference type="KEGG" id="tad:TRIADDRAFT_63759"/>
<evidence type="ECO:0000256" key="5">
    <source>
        <dbReference type="ARBA" id="ARBA00022989"/>
    </source>
</evidence>
<accession>B3RSA4</accession>
<dbReference type="PANTHER" id="PTHR11256">
    <property type="entry name" value="BCL-2 RELATED"/>
    <property type="match status" value="1"/>
</dbReference>
<evidence type="ECO:0000256" key="7">
    <source>
        <dbReference type="SAM" id="Phobius"/>
    </source>
</evidence>
<evidence type="ECO:0000256" key="3">
    <source>
        <dbReference type="ARBA" id="ARBA00022692"/>
    </source>
</evidence>
<dbReference type="InterPro" id="IPR046371">
    <property type="entry name" value="Bcl-2_BH1-3"/>
</dbReference>
<gene>
    <name evidence="9" type="primary">trbcl2l1</name>
    <name evidence="10" type="ORF">TRIADDRAFT_63759</name>
</gene>
<dbReference type="Gene3D" id="1.10.437.10">
    <property type="entry name" value="Blc2-like"/>
    <property type="match status" value="1"/>
</dbReference>
<dbReference type="GeneID" id="6751692"/>
<dbReference type="CTD" id="6751692"/>
<dbReference type="GO" id="GO:0008630">
    <property type="term" value="P:intrinsic apoptotic signaling pathway in response to DNA damage"/>
    <property type="evidence" value="ECO:0000318"/>
    <property type="project" value="GO_Central"/>
</dbReference>
<keyword evidence="6 7" id="KW-0472">Membrane</keyword>
<dbReference type="EMBL" id="DS985243">
    <property type="protein sequence ID" value="EDV26481.1"/>
    <property type="molecule type" value="Genomic_DNA"/>
</dbReference>
<dbReference type="PRINTS" id="PR01862">
    <property type="entry name" value="BCL2FAMILY"/>
</dbReference>
<sequence length="215" mass="24766">MSPEREKMVETNIANSESTENYANGTSYLQPVNDEEMCRESRQLAYDFVYEVVGEKNPVSYIRKRSSSRCIKKLNRMTKVMLERHDIPFKSACTKMKLSKDAPVRRMLQSIAAEMFRNGCNWGRITALFALCRKLAINSKELGYYDIIYKIAGCLADILTGQLHSWIAAKGGWDEYVSYFRDTEDVQEDAKKFLMYTTLALTASFAVALAVWERW</sequence>
<reference evidence="9" key="2">
    <citation type="submission" date="2016-01" db="EMBL/GenBank/DDBJ databases">
        <title>Identification and molecular characterization of the Bcl-2 family in the placozoan Trichoplax adhaerens.</title>
        <authorList>
            <person name="Popgeorgiev N."/>
            <person name="Schierwater B."/>
            <person name="Gillet G."/>
        </authorList>
    </citation>
    <scope>NUCLEOTIDE SEQUENCE</scope>
</reference>
<dbReference type="EMBL" id="KU500586">
    <property type="protein sequence ID" value="ANR94959.1"/>
    <property type="molecule type" value="mRNA"/>
</dbReference>
<dbReference type="GO" id="GO:0001836">
    <property type="term" value="P:release of cytochrome c from mitochondria"/>
    <property type="evidence" value="ECO:0000318"/>
    <property type="project" value="GO_Central"/>
</dbReference>
<dbReference type="PROSITE" id="PS50062">
    <property type="entry name" value="BCL2_FAMILY"/>
    <property type="match status" value="1"/>
</dbReference>
<dbReference type="GO" id="GO:0015267">
    <property type="term" value="F:channel activity"/>
    <property type="evidence" value="ECO:0000318"/>
    <property type="project" value="GO_Central"/>
</dbReference>
<evidence type="ECO:0000259" key="8">
    <source>
        <dbReference type="SMART" id="SM00337"/>
    </source>
</evidence>
<dbReference type="HOGENOM" id="CLU_1284771_0_0_1"/>
<dbReference type="SMART" id="SM00337">
    <property type="entry name" value="BCL"/>
    <property type="match status" value="1"/>
</dbReference>
<dbReference type="AlphaFoldDB" id="B3RSA4"/>
<proteinExistence type="evidence at transcript level"/>
<protein>
    <submittedName>
        <fullName evidence="9">Bcl-2-like protein 1</fullName>
    </submittedName>
</protein>
<evidence type="ECO:0000313" key="11">
    <source>
        <dbReference type="Proteomes" id="UP000009022"/>
    </source>
</evidence>
<comment type="similarity">
    <text evidence="2">Belongs to the Bcl-2 family.</text>
</comment>
<dbReference type="PANTHER" id="PTHR11256:SF47">
    <property type="entry name" value="BCL-2-LIKE PROTEIN 10"/>
    <property type="match status" value="1"/>
</dbReference>
<dbReference type="GO" id="GO:0097192">
    <property type="term" value="P:extrinsic apoptotic signaling pathway in absence of ligand"/>
    <property type="evidence" value="ECO:0000318"/>
    <property type="project" value="GO_Central"/>
</dbReference>
<evidence type="ECO:0000256" key="2">
    <source>
        <dbReference type="ARBA" id="ARBA00009458"/>
    </source>
</evidence>
<evidence type="ECO:0000256" key="6">
    <source>
        <dbReference type="ARBA" id="ARBA00023136"/>
    </source>
</evidence>
<keyword evidence="3 7" id="KW-0812">Transmembrane</keyword>
<dbReference type="GO" id="GO:0005741">
    <property type="term" value="C:mitochondrial outer membrane"/>
    <property type="evidence" value="ECO:0000318"/>
    <property type="project" value="GO_Central"/>
</dbReference>
<feature type="domain" description="Bcl-2 Bcl-2 homology region 1-3" evidence="8">
    <location>
        <begin position="74"/>
        <end position="173"/>
    </location>
</feature>
<dbReference type="STRING" id="10228.B3RSA4"/>
<evidence type="ECO:0000313" key="9">
    <source>
        <dbReference type="EMBL" id="ANR94959.1"/>
    </source>
</evidence>
<dbReference type="GO" id="GO:0043065">
    <property type="term" value="P:positive regulation of apoptotic process"/>
    <property type="evidence" value="ECO:0000318"/>
    <property type="project" value="GO_Central"/>
</dbReference>
<keyword evidence="11" id="KW-1185">Reference proteome</keyword>
<dbReference type="GO" id="GO:0012505">
    <property type="term" value="C:endomembrane system"/>
    <property type="evidence" value="ECO:0007669"/>
    <property type="project" value="UniProtKB-SubCell"/>
</dbReference>